<dbReference type="Pfam" id="PF00067">
    <property type="entry name" value="p450"/>
    <property type="match status" value="1"/>
</dbReference>
<evidence type="ECO:0000256" key="1">
    <source>
        <dbReference type="ARBA" id="ARBA00001971"/>
    </source>
</evidence>
<evidence type="ECO:0000256" key="7">
    <source>
        <dbReference type="ARBA" id="ARBA00023033"/>
    </source>
</evidence>
<dbReference type="InterPro" id="IPR036396">
    <property type="entry name" value="Cyt_P450_sf"/>
</dbReference>
<accession>A0AAD6V7G9</accession>
<protein>
    <submittedName>
        <fullName evidence="8">Cytochrome P450</fullName>
    </submittedName>
</protein>
<dbReference type="GO" id="GO:0005506">
    <property type="term" value="F:iron ion binding"/>
    <property type="evidence" value="ECO:0007669"/>
    <property type="project" value="InterPro"/>
</dbReference>
<evidence type="ECO:0000256" key="5">
    <source>
        <dbReference type="ARBA" id="ARBA00023002"/>
    </source>
</evidence>
<keyword evidence="6" id="KW-0408">Iron</keyword>
<dbReference type="EMBL" id="JARJCW010000046">
    <property type="protein sequence ID" value="KAJ7204772.1"/>
    <property type="molecule type" value="Genomic_DNA"/>
</dbReference>
<evidence type="ECO:0000256" key="2">
    <source>
        <dbReference type="ARBA" id="ARBA00010617"/>
    </source>
</evidence>
<sequence length="432" mass="49158">MYKRFGGAWFKFKVHSENVIVMFGKEARKIFFTEKSFSNHDGYGLLFPLAKYMPAEKHGKQQTNTFSWYLRLLKRTDFLEPCLRPITEEGAQEFGNLGPRGVFNPFVTIEQLMLRTSLRVHLGREIMEYQPALARAMRAYRWIRAGDTPSSLLFPLFPTPTRIRRIVGAVQLYHVVSRIYTHRKNATSPRTDLLQSLLDSDCKPDQAASLLIMTVFVDHTNTGIALCWFLTYLCQDRVWKAKAQAEIDAFVLAHKSDGLSLADALGSLSFETWEKSLPTIDNCLQECLRLVANAAIIRRNMGEDVVIAGNTIHRGDYAIYMTADTHLNENIFPNPQTFDPDRDFGKPSDGFFLAWGAGSHPCLGQRLGKVSIKVMTTLLLAEHDIEVVDSNGRVVEEVPKARLSLFSIGFPEKDLILNTYVWCGLEKERRRK</sequence>
<evidence type="ECO:0000256" key="3">
    <source>
        <dbReference type="ARBA" id="ARBA00022617"/>
    </source>
</evidence>
<organism evidence="8 9">
    <name type="scientific">Mycena pura</name>
    <dbReference type="NCBI Taxonomy" id="153505"/>
    <lineage>
        <taxon>Eukaryota</taxon>
        <taxon>Fungi</taxon>
        <taxon>Dikarya</taxon>
        <taxon>Basidiomycota</taxon>
        <taxon>Agaricomycotina</taxon>
        <taxon>Agaricomycetes</taxon>
        <taxon>Agaricomycetidae</taxon>
        <taxon>Agaricales</taxon>
        <taxon>Marasmiineae</taxon>
        <taxon>Mycenaceae</taxon>
        <taxon>Mycena</taxon>
    </lineage>
</organism>
<keyword evidence="5" id="KW-0560">Oxidoreductase</keyword>
<dbReference type="Gene3D" id="1.10.630.10">
    <property type="entry name" value="Cytochrome P450"/>
    <property type="match status" value="1"/>
</dbReference>
<reference evidence="8" key="1">
    <citation type="submission" date="2023-03" db="EMBL/GenBank/DDBJ databases">
        <title>Massive genome expansion in bonnet fungi (Mycena s.s.) driven by repeated elements and novel gene families across ecological guilds.</title>
        <authorList>
            <consortium name="Lawrence Berkeley National Laboratory"/>
            <person name="Harder C.B."/>
            <person name="Miyauchi S."/>
            <person name="Viragh M."/>
            <person name="Kuo A."/>
            <person name="Thoen E."/>
            <person name="Andreopoulos B."/>
            <person name="Lu D."/>
            <person name="Skrede I."/>
            <person name="Drula E."/>
            <person name="Henrissat B."/>
            <person name="Morin E."/>
            <person name="Kohler A."/>
            <person name="Barry K."/>
            <person name="LaButti K."/>
            <person name="Morin E."/>
            <person name="Salamov A."/>
            <person name="Lipzen A."/>
            <person name="Mereny Z."/>
            <person name="Hegedus B."/>
            <person name="Baldrian P."/>
            <person name="Stursova M."/>
            <person name="Weitz H."/>
            <person name="Taylor A."/>
            <person name="Grigoriev I.V."/>
            <person name="Nagy L.G."/>
            <person name="Martin F."/>
            <person name="Kauserud H."/>
        </authorList>
    </citation>
    <scope>NUCLEOTIDE SEQUENCE</scope>
    <source>
        <strain evidence="8">9144</strain>
    </source>
</reference>
<keyword evidence="7" id="KW-0503">Monooxygenase</keyword>
<dbReference type="GO" id="GO:0016125">
    <property type="term" value="P:sterol metabolic process"/>
    <property type="evidence" value="ECO:0007669"/>
    <property type="project" value="TreeGrafter"/>
</dbReference>
<dbReference type="PANTHER" id="PTHR24286:SF24">
    <property type="entry name" value="LANOSTEROL 14-ALPHA DEMETHYLASE"/>
    <property type="match status" value="1"/>
</dbReference>
<dbReference type="Proteomes" id="UP001219525">
    <property type="component" value="Unassembled WGS sequence"/>
</dbReference>
<dbReference type="PRINTS" id="PR00359">
    <property type="entry name" value="BP450"/>
</dbReference>
<dbReference type="InterPro" id="IPR002397">
    <property type="entry name" value="Cyt_P450_B"/>
</dbReference>
<dbReference type="CDD" id="cd00302">
    <property type="entry name" value="cytochrome_P450"/>
    <property type="match status" value="1"/>
</dbReference>
<comment type="cofactor">
    <cofactor evidence="1">
        <name>heme</name>
        <dbReference type="ChEBI" id="CHEBI:30413"/>
    </cofactor>
</comment>
<evidence type="ECO:0000256" key="6">
    <source>
        <dbReference type="ARBA" id="ARBA00023004"/>
    </source>
</evidence>
<name>A0AAD6V7G9_9AGAR</name>
<evidence type="ECO:0000256" key="4">
    <source>
        <dbReference type="ARBA" id="ARBA00022723"/>
    </source>
</evidence>
<dbReference type="SUPFAM" id="SSF48264">
    <property type="entry name" value="Cytochrome P450"/>
    <property type="match status" value="1"/>
</dbReference>
<evidence type="ECO:0000313" key="8">
    <source>
        <dbReference type="EMBL" id="KAJ7204772.1"/>
    </source>
</evidence>
<dbReference type="GO" id="GO:0020037">
    <property type="term" value="F:heme binding"/>
    <property type="evidence" value="ECO:0007669"/>
    <property type="project" value="InterPro"/>
</dbReference>
<comment type="similarity">
    <text evidence="2">Belongs to the cytochrome P450 family.</text>
</comment>
<comment type="caution">
    <text evidence="8">The sequence shown here is derived from an EMBL/GenBank/DDBJ whole genome shotgun (WGS) entry which is preliminary data.</text>
</comment>
<dbReference type="GO" id="GO:0016705">
    <property type="term" value="F:oxidoreductase activity, acting on paired donors, with incorporation or reduction of molecular oxygen"/>
    <property type="evidence" value="ECO:0007669"/>
    <property type="project" value="InterPro"/>
</dbReference>
<keyword evidence="4" id="KW-0479">Metal-binding</keyword>
<gene>
    <name evidence="8" type="ORF">GGX14DRAFT_535725</name>
</gene>
<keyword evidence="3" id="KW-0349">Heme</keyword>
<keyword evidence="9" id="KW-1185">Reference proteome</keyword>
<proteinExistence type="inferred from homology"/>
<dbReference type="InterPro" id="IPR001128">
    <property type="entry name" value="Cyt_P450"/>
</dbReference>
<dbReference type="PANTHER" id="PTHR24286">
    <property type="entry name" value="CYTOCHROME P450 26"/>
    <property type="match status" value="1"/>
</dbReference>
<evidence type="ECO:0000313" key="9">
    <source>
        <dbReference type="Proteomes" id="UP001219525"/>
    </source>
</evidence>
<dbReference type="AlphaFoldDB" id="A0AAD6V7G9"/>
<dbReference type="GO" id="GO:0004497">
    <property type="term" value="F:monooxygenase activity"/>
    <property type="evidence" value="ECO:0007669"/>
    <property type="project" value="UniProtKB-KW"/>
</dbReference>